<dbReference type="InterPro" id="IPR009078">
    <property type="entry name" value="Ferritin-like_SF"/>
</dbReference>
<accession>A0ABU4HQH6</accession>
<gene>
    <name evidence="3" type="ORF">R7226_11610</name>
</gene>
<dbReference type="Gene3D" id="3.30.1050.10">
    <property type="entry name" value="SCP2 sterol-binding domain"/>
    <property type="match status" value="1"/>
</dbReference>
<dbReference type="Pfam" id="PF00268">
    <property type="entry name" value="Ribonuc_red_sm"/>
    <property type="match status" value="1"/>
</dbReference>
<comment type="cofactor">
    <cofactor evidence="1">
        <name>Fe cation</name>
        <dbReference type="ChEBI" id="CHEBI:24875"/>
    </cofactor>
</comment>
<name>A0ABU4HQH6_9ACTN</name>
<evidence type="ECO:0000259" key="2">
    <source>
        <dbReference type="Pfam" id="PF02036"/>
    </source>
</evidence>
<dbReference type="SUPFAM" id="SSF47240">
    <property type="entry name" value="Ferritin-like"/>
    <property type="match status" value="1"/>
</dbReference>
<dbReference type="Gene3D" id="1.10.620.20">
    <property type="entry name" value="Ribonucleotide Reductase, subunit A"/>
    <property type="match status" value="1"/>
</dbReference>
<evidence type="ECO:0000256" key="1">
    <source>
        <dbReference type="ARBA" id="ARBA00001962"/>
    </source>
</evidence>
<dbReference type="SUPFAM" id="SSF55718">
    <property type="entry name" value="SCP-like"/>
    <property type="match status" value="1"/>
</dbReference>
<dbReference type="InterPro" id="IPR003033">
    <property type="entry name" value="SCP2_sterol-bd_dom"/>
</dbReference>
<dbReference type="Proteomes" id="UP001284601">
    <property type="component" value="Unassembled WGS sequence"/>
</dbReference>
<protein>
    <submittedName>
        <fullName evidence="3">Ribonucleotide-diphosphate reductase subunit beta</fullName>
    </submittedName>
</protein>
<sequence>MAVVSATEQISYTDLYARWERGNWSATEIDFSADREQWQERFDPFERRAALWNYSLFFHGEDAVADNLSPYIDAAPLEEQKYFLATQQVDEARHAVFFKRFMHEVADVGDGTMAGGLAAIAPQLTWGFRRVFDRLDTMADELRRDRSKPKLAAAIALYHLIVEATLAQSGQHFITGYLERRETLPGFYGGMRNVEFDEQRHIGFGVKLLYDLQREDPECKEAVAELLREVLPWALAVFVPPGWDERYATAFGFELLDIYELGIASLDSKLRAAGMPLDEMRLPLPRGQRPRERAEYGVALLRAGYLGEKTGPPARDRATLRLLFDGVEGLVDHRYAPRRPVTLGWEFTDAEPWHLRIDNGHTRAMPGAVAGGADLTFHCSVEDWVDVAAGRIDPRMALVRRRLRPSGSLRLLARMPRLLG</sequence>
<evidence type="ECO:0000313" key="4">
    <source>
        <dbReference type="Proteomes" id="UP001284601"/>
    </source>
</evidence>
<dbReference type="EMBL" id="JAWSTH010000025">
    <property type="protein sequence ID" value="MDW5594989.1"/>
    <property type="molecule type" value="Genomic_DNA"/>
</dbReference>
<dbReference type="InterPro" id="IPR012348">
    <property type="entry name" value="RNR-like"/>
</dbReference>
<feature type="domain" description="SCP2" evidence="2">
    <location>
        <begin position="345"/>
        <end position="419"/>
    </location>
</feature>
<organism evidence="3 4">
    <name type="scientific">Conexibacter stalactiti</name>
    <dbReference type="NCBI Taxonomy" id="1940611"/>
    <lineage>
        <taxon>Bacteria</taxon>
        <taxon>Bacillati</taxon>
        <taxon>Actinomycetota</taxon>
        <taxon>Thermoleophilia</taxon>
        <taxon>Solirubrobacterales</taxon>
        <taxon>Conexibacteraceae</taxon>
        <taxon>Conexibacter</taxon>
    </lineage>
</organism>
<dbReference type="InterPro" id="IPR036527">
    <property type="entry name" value="SCP2_sterol-bd_dom_sf"/>
</dbReference>
<comment type="caution">
    <text evidence="3">The sequence shown here is derived from an EMBL/GenBank/DDBJ whole genome shotgun (WGS) entry which is preliminary data.</text>
</comment>
<dbReference type="Pfam" id="PF02036">
    <property type="entry name" value="SCP2"/>
    <property type="match status" value="1"/>
</dbReference>
<proteinExistence type="predicted"/>
<reference evidence="4" key="1">
    <citation type="submission" date="2023-07" db="EMBL/GenBank/DDBJ databases">
        <title>Conexibacter stalactiti sp. nov., isolated from stalactites in a lava cave and emended description of the genus Conexibacter.</title>
        <authorList>
            <person name="Lee S.D."/>
        </authorList>
    </citation>
    <scope>NUCLEOTIDE SEQUENCE [LARGE SCALE GENOMIC DNA]</scope>
    <source>
        <strain evidence="4">KCTC 39840</strain>
    </source>
</reference>
<reference evidence="3 4" key="2">
    <citation type="submission" date="2023-10" db="EMBL/GenBank/DDBJ databases">
        <authorList>
            <person name="Han X.F."/>
        </authorList>
    </citation>
    <scope>NUCLEOTIDE SEQUENCE [LARGE SCALE GENOMIC DNA]</scope>
    <source>
        <strain evidence="3 4">KCTC 39840</strain>
    </source>
</reference>
<dbReference type="RefSeq" id="WP_318597322.1">
    <property type="nucleotide sequence ID" value="NZ_JAWSTH010000025.1"/>
</dbReference>
<evidence type="ECO:0000313" key="3">
    <source>
        <dbReference type="EMBL" id="MDW5594989.1"/>
    </source>
</evidence>
<dbReference type="InterPro" id="IPR000358">
    <property type="entry name" value="RNR_small_fam"/>
</dbReference>
<keyword evidence="4" id="KW-1185">Reference proteome</keyword>